<name>A0ABT3M3V0_9LEPT</name>
<reference evidence="1 2" key="1">
    <citation type="submission" date="2022-06" db="EMBL/GenBank/DDBJ databases">
        <title>Leptospira isolates from biofilms formed at urban environments.</title>
        <authorList>
            <person name="Ribeiro P.S."/>
            <person name="Sousa T."/>
            <person name="Carvalho N."/>
            <person name="Aburjaile F."/>
            <person name="Neves F."/>
            <person name="Oliveira D."/>
            <person name="Blanco L."/>
            <person name="Lima J."/>
            <person name="Costa F."/>
            <person name="Brenig B."/>
            <person name="Soares S."/>
            <person name="Ramos R."/>
            <person name="Goes-Neto A."/>
            <person name="Matiuzzi M."/>
            <person name="Azevedo V."/>
            <person name="Ristow P."/>
        </authorList>
    </citation>
    <scope>NUCLEOTIDE SEQUENCE [LARGE SCALE GENOMIC DNA]</scope>
    <source>
        <strain evidence="1 2">VSF14</strain>
    </source>
</reference>
<sequence>MANLIRDARKKDLDSTSQVLSKGDGLHKVKDSVKEKRIKSRSEIRKNRTIHSILKMVFACRLFWRGTFCRGINDIWF</sequence>
<evidence type="ECO:0000313" key="1">
    <source>
        <dbReference type="EMBL" id="MCW7503069.1"/>
    </source>
</evidence>
<evidence type="ECO:0000313" key="2">
    <source>
        <dbReference type="Proteomes" id="UP001208794"/>
    </source>
</evidence>
<dbReference type="EMBL" id="JAMQPR010000001">
    <property type="protein sequence ID" value="MCW7503069.1"/>
    <property type="molecule type" value="Genomic_DNA"/>
</dbReference>
<protein>
    <submittedName>
        <fullName evidence="1">Uncharacterized protein</fullName>
    </submittedName>
</protein>
<dbReference type="Proteomes" id="UP001208794">
    <property type="component" value="Unassembled WGS sequence"/>
</dbReference>
<organism evidence="1 2">
    <name type="scientific">Leptospira paudalimensis</name>
    <dbReference type="NCBI Taxonomy" id="2950024"/>
    <lineage>
        <taxon>Bacteria</taxon>
        <taxon>Pseudomonadati</taxon>
        <taxon>Spirochaetota</taxon>
        <taxon>Spirochaetia</taxon>
        <taxon>Leptospirales</taxon>
        <taxon>Leptospiraceae</taxon>
        <taxon>Leptospira</taxon>
    </lineage>
</organism>
<gene>
    <name evidence="1" type="ORF">ND855_02950</name>
</gene>
<keyword evidence="2" id="KW-1185">Reference proteome</keyword>
<accession>A0ABT3M3V0</accession>
<dbReference type="RefSeq" id="WP_265357128.1">
    <property type="nucleotide sequence ID" value="NZ_JAMQPR010000001.1"/>
</dbReference>
<comment type="caution">
    <text evidence="1">The sequence shown here is derived from an EMBL/GenBank/DDBJ whole genome shotgun (WGS) entry which is preliminary data.</text>
</comment>
<proteinExistence type="predicted"/>